<comment type="subcellular location">
    <subcellularLocation>
        <location evidence="1">Membrane</location>
        <topology evidence="1">Multi-pass membrane protein</topology>
    </subcellularLocation>
</comment>
<evidence type="ECO:0000256" key="6">
    <source>
        <dbReference type="ARBA" id="ARBA00022989"/>
    </source>
</evidence>
<evidence type="ECO:0000256" key="3">
    <source>
        <dbReference type="ARBA" id="ARBA00022448"/>
    </source>
</evidence>
<keyword evidence="7" id="KW-0915">Sodium</keyword>
<keyword evidence="9" id="KW-0472">Membrane</keyword>
<keyword evidence="8 13" id="KW-0406">Ion transport</keyword>
<dbReference type="Proteomes" id="UP000887565">
    <property type="component" value="Unplaced"/>
</dbReference>
<name>A0A915HNE6_ROMCU</name>
<keyword evidence="11 13" id="KW-0739">Sodium transport</keyword>
<evidence type="ECO:0000256" key="8">
    <source>
        <dbReference type="ARBA" id="ARBA00023065"/>
    </source>
</evidence>
<keyword evidence="10" id="KW-0325">Glycoprotein</keyword>
<keyword evidence="6" id="KW-1133">Transmembrane helix</keyword>
<proteinExistence type="inferred from homology"/>
<evidence type="ECO:0000256" key="11">
    <source>
        <dbReference type="ARBA" id="ARBA00023201"/>
    </source>
</evidence>
<evidence type="ECO:0000256" key="10">
    <source>
        <dbReference type="ARBA" id="ARBA00023180"/>
    </source>
</evidence>
<evidence type="ECO:0000313" key="14">
    <source>
        <dbReference type="Proteomes" id="UP000887565"/>
    </source>
</evidence>
<evidence type="ECO:0000256" key="2">
    <source>
        <dbReference type="ARBA" id="ARBA00007193"/>
    </source>
</evidence>
<evidence type="ECO:0000256" key="4">
    <source>
        <dbReference type="ARBA" id="ARBA00022461"/>
    </source>
</evidence>
<evidence type="ECO:0000256" key="5">
    <source>
        <dbReference type="ARBA" id="ARBA00022692"/>
    </source>
</evidence>
<evidence type="ECO:0000256" key="13">
    <source>
        <dbReference type="RuleBase" id="RU000679"/>
    </source>
</evidence>
<dbReference type="WBParaSite" id="nRc.2.0.1.t03468-RA">
    <property type="protein sequence ID" value="nRc.2.0.1.t03468-RA"/>
    <property type="gene ID" value="nRc.2.0.1.g03468"/>
</dbReference>
<dbReference type="GO" id="GO:0016020">
    <property type="term" value="C:membrane"/>
    <property type="evidence" value="ECO:0007669"/>
    <property type="project" value="UniProtKB-SubCell"/>
</dbReference>
<dbReference type="AlphaFoldDB" id="A0A915HNE6"/>
<protein>
    <submittedName>
        <fullName evidence="15">Uncharacterized protein</fullName>
    </submittedName>
</protein>
<dbReference type="GO" id="GO:0005272">
    <property type="term" value="F:sodium channel activity"/>
    <property type="evidence" value="ECO:0007669"/>
    <property type="project" value="UniProtKB-KW"/>
</dbReference>
<organism evidence="14 15">
    <name type="scientific">Romanomermis culicivorax</name>
    <name type="common">Nematode worm</name>
    <dbReference type="NCBI Taxonomy" id="13658"/>
    <lineage>
        <taxon>Eukaryota</taxon>
        <taxon>Metazoa</taxon>
        <taxon>Ecdysozoa</taxon>
        <taxon>Nematoda</taxon>
        <taxon>Enoplea</taxon>
        <taxon>Dorylaimia</taxon>
        <taxon>Mermithida</taxon>
        <taxon>Mermithoidea</taxon>
        <taxon>Mermithidae</taxon>
        <taxon>Romanomermis</taxon>
    </lineage>
</organism>
<keyword evidence="4 13" id="KW-0894">Sodium channel</keyword>
<evidence type="ECO:0000256" key="1">
    <source>
        <dbReference type="ARBA" id="ARBA00004141"/>
    </source>
</evidence>
<keyword evidence="14" id="KW-1185">Reference proteome</keyword>
<evidence type="ECO:0000313" key="15">
    <source>
        <dbReference type="WBParaSite" id="nRc.2.0.1.t03468-RA"/>
    </source>
</evidence>
<accession>A0A915HNE6</accession>
<comment type="similarity">
    <text evidence="2 13">Belongs to the amiloride-sensitive sodium channel (TC 1.A.6) family.</text>
</comment>
<sequence length="178" mass="20199">MPAYMNALAGQVNTLAIICMVTKNVSLYMRKSVVNSMKIIDEDLIDFPAITICSQITDKRVPTCDFPGIGRFGQYLSLTLKLEAFPWTDSLQQEYAKYCPCPKRYKRRTTAEAFEDFQQKNYYESLSEYSPSIDDQFVHCQMHGKSLKCGDIFGGHLTDIGLCATFKMIHSEAASQFI</sequence>
<dbReference type="InterPro" id="IPR001873">
    <property type="entry name" value="ENaC"/>
</dbReference>
<evidence type="ECO:0000256" key="12">
    <source>
        <dbReference type="ARBA" id="ARBA00023303"/>
    </source>
</evidence>
<keyword evidence="12 13" id="KW-0407">Ion channel</keyword>
<keyword evidence="5 13" id="KW-0812">Transmembrane</keyword>
<evidence type="ECO:0000256" key="9">
    <source>
        <dbReference type="ARBA" id="ARBA00023136"/>
    </source>
</evidence>
<reference evidence="15" key="1">
    <citation type="submission" date="2022-11" db="UniProtKB">
        <authorList>
            <consortium name="WormBaseParasite"/>
        </authorList>
    </citation>
    <scope>IDENTIFICATION</scope>
</reference>
<evidence type="ECO:0000256" key="7">
    <source>
        <dbReference type="ARBA" id="ARBA00023053"/>
    </source>
</evidence>
<keyword evidence="3 13" id="KW-0813">Transport</keyword>
<dbReference type="Pfam" id="PF00858">
    <property type="entry name" value="ASC"/>
    <property type="match status" value="1"/>
</dbReference>